<keyword evidence="5 8" id="KW-1133">Transmembrane helix</keyword>
<evidence type="ECO:0000259" key="9">
    <source>
        <dbReference type="SMART" id="SM00014"/>
    </source>
</evidence>
<feature type="transmembrane region" description="Helical" evidence="8">
    <location>
        <begin position="20"/>
        <end position="43"/>
    </location>
</feature>
<dbReference type="SUPFAM" id="SSF48317">
    <property type="entry name" value="Acid phosphatase/Vanadium-dependent haloperoxidase"/>
    <property type="match status" value="1"/>
</dbReference>
<sequence length="242" mass="25391" precursor="true">MDELLPNVRQPRRTGGRLRLRLWLIVTLVVVFAVLGVSAYRVGSGGAWDHDVLHWLIEQRRGWLTATAIALTEAGSPIAMGLLAVIAAALLWWRRRAPLQGIVVLSTLVVASGISTVTKVIVGAHRPPRVVQLVREVDPSFPSGHVTGTLALLGVLAVVIGRDRRAAVRVALAAGVAASTVMVAATRLYLGVHWLTDVCGGAMLGAAAVVGSSLMLDKVAGSRDGTADRPDESAAVKASPMA</sequence>
<feature type="region of interest" description="Disordered" evidence="7">
    <location>
        <begin position="221"/>
        <end position="242"/>
    </location>
</feature>
<dbReference type="HOGENOM" id="CLU_072573_3_2_11"/>
<evidence type="ECO:0000313" key="11">
    <source>
        <dbReference type="Proteomes" id="UP000006057"/>
    </source>
</evidence>
<comment type="subcellular location">
    <subcellularLocation>
        <location evidence="1">Cell membrane</location>
        <topology evidence="1">Multi-pass membrane protein</topology>
    </subcellularLocation>
</comment>
<evidence type="ECO:0000256" key="4">
    <source>
        <dbReference type="ARBA" id="ARBA00022801"/>
    </source>
</evidence>
<feature type="transmembrane region" description="Helical" evidence="8">
    <location>
        <begin position="102"/>
        <end position="122"/>
    </location>
</feature>
<evidence type="ECO:0000256" key="1">
    <source>
        <dbReference type="ARBA" id="ARBA00004651"/>
    </source>
</evidence>
<evidence type="ECO:0000256" key="7">
    <source>
        <dbReference type="SAM" id="MobiDB-lite"/>
    </source>
</evidence>
<dbReference type="RefSeq" id="WP_014815488.1">
    <property type="nucleotide sequence ID" value="NC_018027.1"/>
</dbReference>
<feature type="domain" description="Phosphatidic acid phosphatase type 2/haloperoxidase" evidence="9">
    <location>
        <begin position="100"/>
        <end position="213"/>
    </location>
</feature>
<feature type="compositionally biased region" description="Basic and acidic residues" evidence="7">
    <location>
        <begin position="225"/>
        <end position="234"/>
    </location>
</feature>
<feature type="transmembrane region" description="Helical" evidence="8">
    <location>
        <begin position="167"/>
        <end position="188"/>
    </location>
</feature>
<gene>
    <name evidence="10" type="ordered locus">Mycch_2231</name>
</gene>
<feature type="transmembrane region" description="Helical" evidence="8">
    <location>
        <begin position="142"/>
        <end position="160"/>
    </location>
</feature>
<keyword evidence="2" id="KW-1003">Cell membrane</keyword>
<protein>
    <submittedName>
        <fullName evidence="10">Membrane-associated phospholipid phosphatase</fullName>
    </submittedName>
</protein>
<dbReference type="KEGG" id="mcb:Mycch_2231"/>
<dbReference type="Proteomes" id="UP000006057">
    <property type="component" value="Chromosome"/>
</dbReference>
<evidence type="ECO:0000256" key="6">
    <source>
        <dbReference type="ARBA" id="ARBA00023136"/>
    </source>
</evidence>
<dbReference type="GO" id="GO:0016787">
    <property type="term" value="F:hydrolase activity"/>
    <property type="evidence" value="ECO:0007669"/>
    <property type="project" value="UniProtKB-KW"/>
</dbReference>
<dbReference type="InterPro" id="IPR000326">
    <property type="entry name" value="PAP2/HPO"/>
</dbReference>
<dbReference type="STRING" id="710421.Mycch_2231"/>
<evidence type="ECO:0000256" key="2">
    <source>
        <dbReference type="ARBA" id="ARBA00022475"/>
    </source>
</evidence>
<feature type="transmembrane region" description="Helical" evidence="8">
    <location>
        <begin position="194"/>
        <end position="216"/>
    </location>
</feature>
<dbReference type="Pfam" id="PF01569">
    <property type="entry name" value="PAP2"/>
    <property type="match status" value="1"/>
</dbReference>
<dbReference type="PATRIC" id="fig|710421.3.peg.2225"/>
<keyword evidence="3 8" id="KW-0812">Transmembrane</keyword>
<reference evidence="10 11" key="1">
    <citation type="submission" date="2012-06" db="EMBL/GenBank/DDBJ databases">
        <title>Complete sequence of chromosome of Mycobacterium chubuense NBB4.</title>
        <authorList>
            <consortium name="US DOE Joint Genome Institute"/>
            <person name="Lucas S."/>
            <person name="Han J."/>
            <person name="Lapidus A."/>
            <person name="Cheng J.-F."/>
            <person name="Goodwin L."/>
            <person name="Pitluck S."/>
            <person name="Peters L."/>
            <person name="Mikhailova N."/>
            <person name="Teshima H."/>
            <person name="Detter J.C."/>
            <person name="Han C."/>
            <person name="Tapia R."/>
            <person name="Land M."/>
            <person name="Hauser L."/>
            <person name="Kyrpides N."/>
            <person name="Ivanova N."/>
            <person name="Pagani I."/>
            <person name="Mattes T."/>
            <person name="Holmes A."/>
            <person name="Rutledge P."/>
            <person name="Paulsen I."/>
            <person name="Coleman N."/>
            <person name="Woyke T."/>
        </authorList>
    </citation>
    <scope>NUCLEOTIDE SEQUENCE [LARGE SCALE GENOMIC DNA]</scope>
    <source>
        <strain evidence="10 11">NBB4</strain>
    </source>
</reference>
<dbReference type="PANTHER" id="PTHR14969:SF62">
    <property type="entry name" value="DECAPRENYLPHOSPHORYL-5-PHOSPHORIBOSE PHOSPHATASE RV3807C-RELATED"/>
    <property type="match status" value="1"/>
</dbReference>
<evidence type="ECO:0000313" key="10">
    <source>
        <dbReference type="EMBL" id="AFM17008.1"/>
    </source>
</evidence>
<keyword evidence="4" id="KW-0378">Hydrolase</keyword>
<dbReference type="PANTHER" id="PTHR14969">
    <property type="entry name" value="SPHINGOSINE-1-PHOSPHATE PHOSPHOHYDROLASE"/>
    <property type="match status" value="1"/>
</dbReference>
<proteinExistence type="predicted"/>
<dbReference type="Gene3D" id="1.20.144.10">
    <property type="entry name" value="Phosphatidic acid phosphatase type 2/haloperoxidase"/>
    <property type="match status" value="1"/>
</dbReference>
<name>I4BIA1_MYCCN</name>
<dbReference type="OrthoDB" id="5289372at2"/>
<dbReference type="InterPro" id="IPR036938">
    <property type="entry name" value="PAP2/HPO_sf"/>
</dbReference>
<dbReference type="eggNOG" id="COG0671">
    <property type="taxonomic scope" value="Bacteria"/>
</dbReference>
<organism evidence="10 11">
    <name type="scientific">Mycolicibacterium chubuense (strain NBB4)</name>
    <name type="common">Mycobacterium chubuense</name>
    <dbReference type="NCBI Taxonomy" id="710421"/>
    <lineage>
        <taxon>Bacteria</taxon>
        <taxon>Bacillati</taxon>
        <taxon>Actinomycetota</taxon>
        <taxon>Actinomycetes</taxon>
        <taxon>Mycobacteriales</taxon>
        <taxon>Mycobacteriaceae</taxon>
        <taxon>Mycolicibacterium</taxon>
    </lineage>
</organism>
<evidence type="ECO:0000256" key="8">
    <source>
        <dbReference type="SAM" id="Phobius"/>
    </source>
</evidence>
<dbReference type="CDD" id="cd03392">
    <property type="entry name" value="PAP2_like_2"/>
    <property type="match status" value="1"/>
</dbReference>
<keyword evidence="11" id="KW-1185">Reference proteome</keyword>
<dbReference type="GO" id="GO:0005886">
    <property type="term" value="C:plasma membrane"/>
    <property type="evidence" value="ECO:0007669"/>
    <property type="project" value="UniProtKB-SubCell"/>
</dbReference>
<accession>I4BIA1</accession>
<dbReference type="AlphaFoldDB" id="I4BIA1"/>
<evidence type="ECO:0000256" key="3">
    <source>
        <dbReference type="ARBA" id="ARBA00022692"/>
    </source>
</evidence>
<dbReference type="EMBL" id="CP003053">
    <property type="protein sequence ID" value="AFM17008.1"/>
    <property type="molecule type" value="Genomic_DNA"/>
</dbReference>
<keyword evidence="6 8" id="KW-0472">Membrane</keyword>
<feature type="transmembrane region" description="Helical" evidence="8">
    <location>
        <begin position="63"/>
        <end position="93"/>
    </location>
</feature>
<evidence type="ECO:0000256" key="5">
    <source>
        <dbReference type="ARBA" id="ARBA00022989"/>
    </source>
</evidence>
<dbReference type="SMART" id="SM00014">
    <property type="entry name" value="acidPPc"/>
    <property type="match status" value="1"/>
</dbReference>